<keyword evidence="2" id="KW-0809">Transit peptide</keyword>
<keyword evidence="3 10" id="KW-0689">Ribosomal protein</keyword>
<keyword evidence="4" id="KW-0496">Mitochondrion</keyword>
<dbReference type="GO" id="GO:0006412">
    <property type="term" value="P:translation"/>
    <property type="evidence" value="ECO:0007669"/>
    <property type="project" value="InterPro"/>
</dbReference>
<reference evidence="10 11" key="1">
    <citation type="journal article" date="2020" name="Nature">
        <title>Six reference-quality genomes reveal evolution of bat adaptations.</title>
        <authorList>
            <person name="Jebb D."/>
            <person name="Huang Z."/>
            <person name="Pippel M."/>
            <person name="Hughes G.M."/>
            <person name="Lavrichenko K."/>
            <person name="Devanna P."/>
            <person name="Winkler S."/>
            <person name="Jermiin L.S."/>
            <person name="Skirmuntt E.C."/>
            <person name="Katzourakis A."/>
            <person name="Burkitt-Gray L."/>
            <person name="Ray D.A."/>
            <person name="Sullivan K.A.M."/>
            <person name="Roscito J.G."/>
            <person name="Kirilenko B.M."/>
            <person name="Davalos L.M."/>
            <person name="Corthals A.P."/>
            <person name="Power M.L."/>
            <person name="Jones G."/>
            <person name="Ransome R.D."/>
            <person name="Dechmann D.K.N."/>
            <person name="Locatelli A.G."/>
            <person name="Puechmaille S.J."/>
            <person name="Fedrigo O."/>
            <person name="Jarvis E.D."/>
            <person name="Hiller M."/>
            <person name="Vernes S.C."/>
            <person name="Myers E.W."/>
            <person name="Teeling E.C."/>
        </authorList>
    </citation>
    <scope>NUCLEOTIDE SEQUENCE [LARGE SCALE GENOMIC DNA]</scope>
    <source>
        <strain evidence="10">Bat1K_MPI-CBG_1</strain>
    </source>
</reference>
<evidence type="ECO:0000256" key="3">
    <source>
        <dbReference type="ARBA" id="ARBA00022980"/>
    </source>
</evidence>
<dbReference type="PANTHER" id="PTHR15889:SF2">
    <property type="entry name" value="LARGE RIBOSOMAL SUBUNIT PROTEIN ML37"/>
    <property type="match status" value="1"/>
</dbReference>
<evidence type="ECO:0000256" key="5">
    <source>
        <dbReference type="ARBA" id="ARBA00023274"/>
    </source>
</evidence>
<evidence type="ECO:0000256" key="6">
    <source>
        <dbReference type="ARBA" id="ARBA00037985"/>
    </source>
</evidence>
<dbReference type="GO" id="GO:0003735">
    <property type="term" value="F:structural constituent of ribosome"/>
    <property type="evidence" value="ECO:0007669"/>
    <property type="project" value="InterPro"/>
</dbReference>
<comment type="subcellular location">
    <subcellularLocation>
        <location evidence="1">Mitochondrion</location>
    </subcellularLocation>
</comment>
<keyword evidence="5" id="KW-0687">Ribonucleoprotein</keyword>
<dbReference type="InterPro" id="IPR010793">
    <property type="entry name" value="Ribosomal_mL37/mL65"/>
</dbReference>
<comment type="similarity">
    <text evidence="6">Belongs to the mitochondrion-specific ribosomal protein mL37 family.</text>
</comment>
<comment type="caution">
    <text evidence="10">The sequence shown here is derived from an EMBL/GenBank/DDBJ whole genome shotgun (WGS) entry which is preliminary data.</text>
</comment>
<dbReference type="Proteomes" id="UP000664940">
    <property type="component" value="Unassembled WGS sequence"/>
</dbReference>
<dbReference type="GO" id="GO:0005739">
    <property type="term" value="C:mitochondrion"/>
    <property type="evidence" value="ECO:0007669"/>
    <property type="project" value="UniProtKB-SubCell"/>
</dbReference>
<dbReference type="InterPro" id="IPR052482">
    <property type="entry name" value="mtLSU_mL37"/>
</dbReference>
<dbReference type="Pfam" id="PF07147">
    <property type="entry name" value="PDCD9"/>
    <property type="match status" value="1"/>
</dbReference>
<dbReference type="EMBL" id="JABVXQ010000005">
    <property type="protein sequence ID" value="KAF6110181.1"/>
    <property type="molecule type" value="Genomic_DNA"/>
</dbReference>
<evidence type="ECO:0000256" key="9">
    <source>
        <dbReference type="SAM" id="MobiDB-lite"/>
    </source>
</evidence>
<dbReference type="GO" id="GO:0005840">
    <property type="term" value="C:ribosome"/>
    <property type="evidence" value="ECO:0007669"/>
    <property type="project" value="UniProtKB-KW"/>
</dbReference>
<dbReference type="PANTHER" id="PTHR15889">
    <property type="entry name" value="MITOCHONDRIAL RIBOSOMAL PROTEIN L37"/>
    <property type="match status" value="1"/>
</dbReference>
<evidence type="ECO:0000313" key="10">
    <source>
        <dbReference type="EMBL" id="KAF6110181.1"/>
    </source>
</evidence>
<accession>A0A834EAX6</accession>
<protein>
    <recommendedName>
        <fullName evidence="7">Large ribosomal subunit protein mL37</fullName>
    </recommendedName>
    <alternativeName>
        <fullName evidence="8">39S ribosomal protein L37, mitochondrial</fullName>
    </alternativeName>
</protein>
<evidence type="ECO:0000256" key="7">
    <source>
        <dbReference type="ARBA" id="ARBA00039442"/>
    </source>
</evidence>
<organism evidence="10 11">
    <name type="scientific">Phyllostomus discolor</name>
    <name type="common">pale spear-nosed bat</name>
    <dbReference type="NCBI Taxonomy" id="89673"/>
    <lineage>
        <taxon>Eukaryota</taxon>
        <taxon>Metazoa</taxon>
        <taxon>Chordata</taxon>
        <taxon>Craniata</taxon>
        <taxon>Vertebrata</taxon>
        <taxon>Euteleostomi</taxon>
        <taxon>Mammalia</taxon>
        <taxon>Eutheria</taxon>
        <taxon>Laurasiatheria</taxon>
        <taxon>Chiroptera</taxon>
        <taxon>Yangochiroptera</taxon>
        <taxon>Phyllostomidae</taxon>
        <taxon>Phyllostominae</taxon>
        <taxon>Phyllostomus</taxon>
    </lineage>
</organism>
<dbReference type="AlphaFoldDB" id="A0A834EAX6"/>
<gene>
    <name evidence="10" type="ORF">HJG60_013218</name>
</gene>
<evidence type="ECO:0000256" key="8">
    <source>
        <dbReference type="ARBA" id="ARBA00041617"/>
    </source>
</evidence>
<feature type="region of interest" description="Disordered" evidence="9">
    <location>
        <begin position="1"/>
        <end position="62"/>
    </location>
</feature>
<evidence type="ECO:0000313" key="11">
    <source>
        <dbReference type="Proteomes" id="UP000664940"/>
    </source>
</evidence>
<proteinExistence type="inferred from homology"/>
<evidence type="ECO:0000256" key="1">
    <source>
        <dbReference type="ARBA" id="ARBA00004173"/>
    </source>
</evidence>
<sequence length="308" mass="33728">MGPLDAGRTSGASDLRGSPSLLPRRGCTKSLDWSPSPTRRRCTSCPGWRGRSSRPGIPAGGIQSSVAFPRFTNILCTRTRSATPSTSAAASWRALLLQVHGSGGARLNARDPLPPIASREEVEATQNHVLETFYPISPTIGLQECNVYDEKDDTGFQEGYPYPCAHTLFLLEAASVRSYRFPPDQLRAKMIMFAFGSALTQARLLYGNDTKVLEQPVVVQCVGTDGRIFQFLVLQLNTTDLASNEGVKNLVWVDSDQLLYQHFWCLPVIKKKVVVEPVGPTGFQPETFKKFLALYLHGAVGAKEPSEA</sequence>
<name>A0A834EAX6_9CHIR</name>
<evidence type="ECO:0000256" key="4">
    <source>
        <dbReference type="ARBA" id="ARBA00023128"/>
    </source>
</evidence>
<dbReference type="GO" id="GO:1990904">
    <property type="term" value="C:ribonucleoprotein complex"/>
    <property type="evidence" value="ECO:0007669"/>
    <property type="project" value="UniProtKB-KW"/>
</dbReference>
<evidence type="ECO:0000256" key="2">
    <source>
        <dbReference type="ARBA" id="ARBA00022946"/>
    </source>
</evidence>